<feature type="compositionally biased region" description="Polar residues" evidence="1">
    <location>
        <begin position="1"/>
        <end position="12"/>
    </location>
</feature>
<dbReference type="EMBL" id="JASAOG010000126">
    <property type="protein sequence ID" value="KAK0049430.1"/>
    <property type="molecule type" value="Genomic_DNA"/>
</dbReference>
<reference evidence="3" key="1">
    <citation type="journal article" date="2023" name="PLoS Negl. Trop. Dis.">
        <title>A genome sequence for Biomphalaria pfeifferi, the major vector snail for the human-infecting parasite Schistosoma mansoni.</title>
        <authorList>
            <person name="Bu L."/>
            <person name="Lu L."/>
            <person name="Laidemitt M.R."/>
            <person name="Zhang S.M."/>
            <person name="Mutuku M."/>
            <person name="Mkoji G."/>
            <person name="Steinauer M."/>
            <person name="Loker E.S."/>
        </authorList>
    </citation>
    <scope>NUCLEOTIDE SEQUENCE</scope>
    <source>
        <strain evidence="3">KasaAsao</strain>
    </source>
</reference>
<dbReference type="PROSITE" id="PS50888">
    <property type="entry name" value="BHLH"/>
    <property type="match status" value="1"/>
</dbReference>
<evidence type="ECO:0000256" key="1">
    <source>
        <dbReference type="SAM" id="MobiDB-lite"/>
    </source>
</evidence>
<dbReference type="PANTHER" id="PTHR23349">
    <property type="entry name" value="BASIC HELIX-LOOP-HELIX TRANSCRIPTION FACTOR, TWIST"/>
    <property type="match status" value="1"/>
</dbReference>
<dbReference type="AlphaFoldDB" id="A0AAD8F306"/>
<gene>
    <name evidence="3" type="ORF">Bpfe_021142</name>
</gene>
<dbReference type="SMART" id="SM00353">
    <property type="entry name" value="HLH"/>
    <property type="match status" value="1"/>
</dbReference>
<evidence type="ECO:0000313" key="3">
    <source>
        <dbReference type="EMBL" id="KAK0049430.1"/>
    </source>
</evidence>
<evidence type="ECO:0000259" key="2">
    <source>
        <dbReference type="PROSITE" id="PS50888"/>
    </source>
</evidence>
<proteinExistence type="predicted"/>
<dbReference type="GO" id="GO:0000981">
    <property type="term" value="F:DNA-binding transcription factor activity, RNA polymerase II-specific"/>
    <property type="evidence" value="ECO:0007669"/>
    <property type="project" value="TreeGrafter"/>
</dbReference>
<feature type="domain" description="BHLH" evidence="2">
    <location>
        <begin position="40"/>
        <end position="92"/>
    </location>
</feature>
<protein>
    <submittedName>
        <fullName evidence="3">Helix-loop-helix protein 2</fullName>
    </submittedName>
</protein>
<reference evidence="3" key="2">
    <citation type="submission" date="2023-04" db="EMBL/GenBank/DDBJ databases">
        <authorList>
            <person name="Bu L."/>
            <person name="Lu L."/>
            <person name="Laidemitt M.R."/>
            <person name="Zhang S.M."/>
            <person name="Mutuku M."/>
            <person name="Mkoji G."/>
            <person name="Steinauer M."/>
            <person name="Loker E.S."/>
        </authorList>
    </citation>
    <scope>NUCLEOTIDE SEQUENCE</scope>
    <source>
        <strain evidence="3">KasaAsao</strain>
        <tissue evidence="3">Whole Snail</tissue>
    </source>
</reference>
<dbReference type="GO" id="GO:0032502">
    <property type="term" value="P:developmental process"/>
    <property type="evidence" value="ECO:0007669"/>
    <property type="project" value="TreeGrafter"/>
</dbReference>
<sequence>MHNYTGTMSEYSNLEERSTLPEEDGDRVYEYFEQGSSFGYQDPHANVRERKRMMSINGAFEELRLHVPTFPFEKRLSKIDTLRLAIAYIALLRDILVSGADPLEFVEANIHGRKENHSEWNTSDLMSRLSWVRWENLGARRYGAYSSSQPGHRKHPHSGE</sequence>
<accession>A0AAD8F306</accession>
<dbReference type="InterPro" id="IPR036638">
    <property type="entry name" value="HLH_DNA-bd_sf"/>
</dbReference>
<evidence type="ECO:0000313" key="4">
    <source>
        <dbReference type="Proteomes" id="UP001233172"/>
    </source>
</evidence>
<dbReference type="Proteomes" id="UP001233172">
    <property type="component" value="Unassembled WGS sequence"/>
</dbReference>
<dbReference type="GO" id="GO:0046983">
    <property type="term" value="F:protein dimerization activity"/>
    <property type="evidence" value="ECO:0007669"/>
    <property type="project" value="InterPro"/>
</dbReference>
<dbReference type="SUPFAM" id="SSF47459">
    <property type="entry name" value="HLH, helix-loop-helix DNA-binding domain"/>
    <property type="match status" value="1"/>
</dbReference>
<dbReference type="InterPro" id="IPR011598">
    <property type="entry name" value="bHLH_dom"/>
</dbReference>
<dbReference type="Pfam" id="PF00010">
    <property type="entry name" value="HLH"/>
    <property type="match status" value="1"/>
</dbReference>
<keyword evidence="4" id="KW-1185">Reference proteome</keyword>
<organism evidence="3 4">
    <name type="scientific">Biomphalaria pfeifferi</name>
    <name type="common">Bloodfluke planorb</name>
    <name type="synonym">Freshwater snail</name>
    <dbReference type="NCBI Taxonomy" id="112525"/>
    <lineage>
        <taxon>Eukaryota</taxon>
        <taxon>Metazoa</taxon>
        <taxon>Spiralia</taxon>
        <taxon>Lophotrochozoa</taxon>
        <taxon>Mollusca</taxon>
        <taxon>Gastropoda</taxon>
        <taxon>Heterobranchia</taxon>
        <taxon>Euthyneura</taxon>
        <taxon>Panpulmonata</taxon>
        <taxon>Hygrophila</taxon>
        <taxon>Lymnaeoidea</taxon>
        <taxon>Planorbidae</taxon>
        <taxon>Biomphalaria</taxon>
    </lineage>
</organism>
<feature type="region of interest" description="Disordered" evidence="1">
    <location>
        <begin position="1"/>
        <end position="22"/>
    </location>
</feature>
<dbReference type="Gene3D" id="4.10.280.10">
    <property type="entry name" value="Helix-loop-helix DNA-binding domain"/>
    <property type="match status" value="1"/>
</dbReference>
<dbReference type="InterPro" id="IPR050283">
    <property type="entry name" value="E-box_TF_Regulators"/>
</dbReference>
<comment type="caution">
    <text evidence="3">The sequence shown here is derived from an EMBL/GenBank/DDBJ whole genome shotgun (WGS) entry which is preliminary data.</text>
</comment>
<dbReference type="PANTHER" id="PTHR23349:SF97">
    <property type="entry name" value="BHLH DOMAIN-CONTAINING PROTEIN"/>
    <property type="match status" value="1"/>
</dbReference>
<dbReference type="GO" id="GO:0000977">
    <property type="term" value="F:RNA polymerase II transcription regulatory region sequence-specific DNA binding"/>
    <property type="evidence" value="ECO:0007669"/>
    <property type="project" value="TreeGrafter"/>
</dbReference>
<name>A0AAD8F306_BIOPF</name>